<dbReference type="SMART" id="SM00399">
    <property type="entry name" value="ZnF_C4"/>
    <property type="match status" value="1"/>
</dbReference>
<proteinExistence type="inferred from homology"/>
<keyword evidence="2" id="KW-0479">Metal-binding</keyword>
<reference evidence="11" key="2">
    <citation type="submission" date="2017-06" db="EMBL/GenBank/DDBJ databases">
        <authorList>
            <person name="Kim H.J."/>
            <person name="Triplett B.A."/>
        </authorList>
    </citation>
    <scope>NUCLEOTIDE SEQUENCE</scope>
</reference>
<evidence type="ECO:0000256" key="6">
    <source>
        <dbReference type="ARBA" id="ARBA00023125"/>
    </source>
</evidence>
<keyword evidence="4" id="KW-0862">Zinc</keyword>
<keyword evidence="8 11" id="KW-0675">Receptor</keyword>
<dbReference type="PROSITE" id="PS00031">
    <property type="entry name" value="NUCLEAR_REC_DBD_1"/>
    <property type="match status" value="1"/>
</dbReference>
<evidence type="ECO:0000313" key="11">
    <source>
        <dbReference type="EMBL" id="ASL70504.1"/>
    </source>
</evidence>
<dbReference type="PROSITE" id="PS51030">
    <property type="entry name" value="NUCLEAR_REC_DBD_2"/>
    <property type="match status" value="1"/>
</dbReference>
<dbReference type="GO" id="GO:0004879">
    <property type="term" value="F:nuclear receptor activity"/>
    <property type="evidence" value="ECO:0007669"/>
    <property type="project" value="TreeGrafter"/>
</dbReference>
<dbReference type="GO" id="GO:0008270">
    <property type="term" value="F:zinc ion binding"/>
    <property type="evidence" value="ECO:0007669"/>
    <property type="project" value="UniProtKB-KW"/>
</dbReference>
<dbReference type="InterPro" id="IPR035500">
    <property type="entry name" value="NHR-like_dom_sf"/>
</dbReference>
<evidence type="ECO:0000256" key="4">
    <source>
        <dbReference type="ARBA" id="ARBA00022833"/>
    </source>
</evidence>
<evidence type="ECO:0000256" key="3">
    <source>
        <dbReference type="ARBA" id="ARBA00022771"/>
    </source>
</evidence>
<organism evidence="11">
    <name type="scientific">Brachionus rotundiformis</name>
    <dbReference type="NCBI Taxonomy" id="96890"/>
    <lineage>
        <taxon>Eukaryota</taxon>
        <taxon>Metazoa</taxon>
        <taxon>Spiralia</taxon>
        <taxon>Gnathifera</taxon>
        <taxon>Rotifera</taxon>
        <taxon>Eurotatoria</taxon>
        <taxon>Monogononta</taxon>
        <taxon>Pseudotrocha</taxon>
        <taxon>Ploima</taxon>
        <taxon>Brachionidae</taxon>
        <taxon>Brachionus</taxon>
    </lineage>
</organism>
<dbReference type="SUPFAM" id="SSF48508">
    <property type="entry name" value="Nuclear receptor ligand-binding domain"/>
    <property type="match status" value="1"/>
</dbReference>
<dbReference type="PANTHER" id="PTHR24082:SF473">
    <property type="entry name" value="ECDYSONE-INDUCED PROTEIN 75B, ISOFORM B"/>
    <property type="match status" value="1"/>
</dbReference>
<dbReference type="FunFam" id="3.30.50.10:FF:000030">
    <property type="entry name" value="Nuclear Hormone Receptor family"/>
    <property type="match status" value="1"/>
</dbReference>
<dbReference type="InterPro" id="IPR001628">
    <property type="entry name" value="Znf_hrmn_rcpt"/>
</dbReference>
<protein>
    <submittedName>
        <fullName evidence="11">Nuclear receptor</fullName>
    </submittedName>
</protein>
<evidence type="ECO:0000256" key="1">
    <source>
        <dbReference type="ARBA" id="ARBA00005993"/>
    </source>
</evidence>
<keyword evidence="3" id="KW-0863">Zinc-finger</keyword>
<keyword evidence="9" id="KW-0539">Nucleus</keyword>
<sequence>MGEENFCLDNQPSDESTTSSLANICSQVESLITSRETIDDNNNHTDQDIKKSKTSTFNFGKCKVCKDKATGIHYGIPSCEGCKGFFKRSIEKNEKYVCYFGYKCVITPKQRKRCKYCRWRSCLAAGMSFEGIKMGRIPKIEKERAQYLNDELVYANPAMDNTENRICLPNKSPVSSSSALSLYTSLNKGFNISPNPQSLSPSSYGNSNEFGLSILRDKCFQLYQEVMTDYDWQYNRALSLINKGVRLDLFRYHLIKNDVWQSYCAEIFSFTKKFIKFVQNTPGFNQFDAKDLATLIKQRLFTCYGLFLTKLVIDGEFYMMLDSKVQSSRFLMEKVYTKEVSDIIFDLHERIHSFKLTNKELSVFITWLLVSEDCDDIFNKELLVHLRMYYSQVLTYEFNLNKRNHDIFNAILETSSLLNKINQMCSRACYESLKLD</sequence>
<dbReference type="GO" id="GO:0030154">
    <property type="term" value="P:cell differentiation"/>
    <property type="evidence" value="ECO:0007669"/>
    <property type="project" value="TreeGrafter"/>
</dbReference>
<dbReference type="Pfam" id="PF00105">
    <property type="entry name" value="zf-C4"/>
    <property type="match status" value="1"/>
</dbReference>
<dbReference type="CDD" id="cd06916">
    <property type="entry name" value="NR_DBD_like"/>
    <property type="match status" value="1"/>
</dbReference>
<evidence type="ECO:0000256" key="2">
    <source>
        <dbReference type="ARBA" id="ARBA00022723"/>
    </source>
</evidence>
<name>A0A221CAX8_9BILA</name>
<keyword evidence="5" id="KW-0805">Transcription regulation</keyword>
<keyword evidence="7" id="KW-0804">Transcription</keyword>
<evidence type="ECO:0000256" key="7">
    <source>
        <dbReference type="ARBA" id="ARBA00023163"/>
    </source>
</evidence>
<keyword evidence="6" id="KW-0238">DNA-binding</keyword>
<comment type="similarity">
    <text evidence="1">Belongs to the nuclear hormone receptor family.</text>
</comment>
<dbReference type="GO" id="GO:0000122">
    <property type="term" value="P:negative regulation of transcription by RNA polymerase II"/>
    <property type="evidence" value="ECO:0007669"/>
    <property type="project" value="TreeGrafter"/>
</dbReference>
<feature type="domain" description="Nuclear receptor" evidence="10">
    <location>
        <begin position="59"/>
        <end position="134"/>
    </location>
</feature>
<dbReference type="AlphaFoldDB" id="A0A221CAX8"/>
<evidence type="ECO:0000256" key="9">
    <source>
        <dbReference type="ARBA" id="ARBA00023242"/>
    </source>
</evidence>
<dbReference type="GO" id="GO:0045944">
    <property type="term" value="P:positive regulation of transcription by RNA polymerase II"/>
    <property type="evidence" value="ECO:0007669"/>
    <property type="project" value="TreeGrafter"/>
</dbReference>
<evidence type="ECO:0000256" key="8">
    <source>
        <dbReference type="ARBA" id="ARBA00023170"/>
    </source>
</evidence>
<dbReference type="Gene3D" id="3.30.50.10">
    <property type="entry name" value="Erythroid Transcription Factor GATA-1, subunit A"/>
    <property type="match status" value="1"/>
</dbReference>
<dbReference type="GO" id="GO:0009755">
    <property type="term" value="P:hormone-mediated signaling pathway"/>
    <property type="evidence" value="ECO:0007669"/>
    <property type="project" value="TreeGrafter"/>
</dbReference>
<evidence type="ECO:0000259" key="10">
    <source>
        <dbReference type="PROSITE" id="PS51030"/>
    </source>
</evidence>
<dbReference type="Gene3D" id="1.10.565.10">
    <property type="entry name" value="Retinoid X Receptor"/>
    <property type="match status" value="1"/>
</dbReference>
<dbReference type="GO" id="GO:0000978">
    <property type="term" value="F:RNA polymerase II cis-regulatory region sequence-specific DNA binding"/>
    <property type="evidence" value="ECO:0007669"/>
    <property type="project" value="TreeGrafter"/>
</dbReference>
<dbReference type="EMBL" id="MF360820">
    <property type="protein sequence ID" value="ASL70504.1"/>
    <property type="molecule type" value="Genomic_DNA"/>
</dbReference>
<dbReference type="PRINTS" id="PR00047">
    <property type="entry name" value="STROIDFINGER"/>
</dbReference>
<dbReference type="SUPFAM" id="SSF57716">
    <property type="entry name" value="Glucocorticoid receptor-like (DNA-binding domain)"/>
    <property type="match status" value="1"/>
</dbReference>
<dbReference type="InterPro" id="IPR050234">
    <property type="entry name" value="Nuclear_hormone_rcpt_NR1"/>
</dbReference>
<dbReference type="PANTHER" id="PTHR24082">
    <property type="entry name" value="NUCLEAR HORMONE RECEPTOR"/>
    <property type="match status" value="1"/>
</dbReference>
<dbReference type="InterPro" id="IPR013088">
    <property type="entry name" value="Znf_NHR/GATA"/>
</dbReference>
<reference evidence="11" key="1">
    <citation type="journal article" date="2017" name="Gen. Comp. Endocrinol.">
        <title>Genome-wide identification of nuclear receptor (NR) genes and the evolutionary significance of the NR1O subfamily in the monogonont rotifer Brachionus spp.</title>
        <authorList>
            <person name="Kim D.H."/>
            <person name="Kim H.S."/>
            <person name="Hwang D.S."/>
            <person name="Kim H.J."/>
            <person name="Hagiwara A."/>
            <person name="Lee J.S."/>
            <person name="Jeong C.B."/>
        </authorList>
    </citation>
    <scope>NUCLEOTIDE SEQUENCE</scope>
</reference>
<accession>A0A221CAX8</accession>
<evidence type="ECO:0000256" key="5">
    <source>
        <dbReference type="ARBA" id="ARBA00023015"/>
    </source>
</evidence>